<dbReference type="EMBL" id="CP017248">
    <property type="protein sequence ID" value="AOR37351.1"/>
    <property type="molecule type" value="Genomic_DNA"/>
</dbReference>
<evidence type="ECO:0000313" key="7">
    <source>
        <dbReference type="Proteomes" id="UP000094960"/>
    </source>
</evidence>
<keyword evidence="7" id="KW-1185">Reference proteome</keyword>
<evidence type="ECO:0000256" key="1">
    <source>
        <dbReference type="ARBA" id="ARBA00022679"/>
    </source>
</evidence>
<reference evidence="7" key="1">
    <citation type="submission" date="2016-09" db="EMBL/GenBank/DDBJ databases">
        <title>Streptomyces puniciscabiei strain:TW1S1 Genome sequencing and assembly.</title>
        <authorList>
            <person name="Kim M.-K."/>
            <person name="Kim S.B."/>
        </authorList>
    </citation>
    <scope>NUCLEOTIDE SEQUENCE [LARGE SCALE GENOMIC DNA]</scope>
    <source>
        <strain evidence="7">TW1S1</strain>
    </source>
</reference>
<sequence length="241" mass="25438">MLGALLPSSVVVQETRALPQALDLYPEELEVVAGAVDKRRQEFAAVRQCARRALAQLGHPPAPLLPGERGAPQWPAGIVGSMTHCAGFAAAALTRATDLASLGIDAEPHEALPDGVLEAIALPQERAMVSRLSGERPSACWDRLLFCAKEAVYKAWFPLTGKWLGFEDALIDVRPLSPVPVTATASLRGTFSARLLVPGPVVGGDRIGEFAGHWRVSDGLLAAAIAVPHARRSGRAGIPAE</sequence>
<feature type="binding site" evidence="3">
    <location>
        <position position="106"/>
    </location>
    <ligand>
        <name>Mg(2+)</name>
        <dbReference type="ChEBI" id="CHEBI:18420"/>
    </ligand>
</feature>
<dbReference type="GO" id="GO:0009366">
    <property type="term" value="C:enterobactin synthetase complex"/>
    <property type="evidence" value="ECO:0007669"/>
    <property type="project" value="InterPro"/>
</dbReference>
<dbReference type="GO" id="GO:0000287">
    <property type="term" value="F:magnesium ion binding"/>
    <property type="evidence" value="ECO:0007669"/>
    <property type="project" value="InterPro"/>
</dbReference>
<feature type="binding site" evidence="2">
    <location>
        <begin position="83"/>
        <end position="84"/>
    </location>
    <ligand>
        <name>CoA</name>
        <dbReference type="ChEBI" id="CHEBI:57287"/>
    </ligand>
</feature>
<dbReference type="Proteomes" id="UP000094960">
    <property type="component" value="Chromosome"/>
</dbReference>
<evidence type="ECO:0000313" key="6">
    <source>
        <dbReference type="EMBL" id="AOR37351.1"/>
    </source>
</evidence>
<dbReference type="Pfam" id="PF17837">
    <property type="entry name" value="4PPT_N"/>
    <property type="match status" value="1"/>
</dbReference>
<feature type="binding site" evidence="2">
    <location>
        <position position="150"/>
    </location>
    <ligand>
        <name>CoA</name>
        <dbReference type="ChEBI" id="CHEBI:57287"/>
    </ligand>
</feature>
<gene>
    <name evidence="6" type="ORF">BFF78_27230</name>
</gene>
<feature type="domain" description="4'-phosphopantetheinyl transferase" evidence="4">
    <location>
        <begin position="101"/>
        <end position="177"/>
    </location>
</feature>
<name>A0A1D7YP56_9ACTN</name>
<dbReference type="InterPro" id="IPR041354">
    <property type="entry name" value="4PPT_N"/>
</dbReference>
<dbReference type="PRINTS" id="PR01399">
    <property type="entry name" value="ENTSNTHTASED"/>
</dbReference>
<dbReference type="KEGG" id="spun:BFF78_27230"/>
<feature type="binding site" evidence="2">
    <location>
        <position position="105"/>
    </location>
    <ligand>
        <name>CoA</name>
        <dbReference type="ChEBI" id="CHEBI:57287"/>
    </ligand>
</feature>
<feature type="binding site" evidence="3">
    <location>
        <position position="105"/>
    </location>
    <ligand>
        <name>Mg(2+)</name>
        <dbReference type="ChEBI" id="CHEBI:18420"/>
    </ligand>
</feature>
<feature type="binding site" evidence="2">
    <location>
        <position position="154"/>
    </location>
    <ligand>
        <name>CoA</name>
        <dbReference type="ChEBI" id="CHEBI:57287"/>
    </ligand>
</feature>
<protein>
    <submittedName>
        <fullName evidence="6">4'-phosphopantetheinyl transferase</fullName>
    </submittedName>
</protein>
<keyword evidence="3" id="KW-0479">Metal-binding</keyword>
<feature type="binding site" evidence="3">
    <location>
        <position position="107"/>
    </location>
    <ligand>
        <name>Mg(2+)</name>
        <dbReference type="ChEBI" id="CHEBI:18420"/>
    </ligand>
</feature>
<dbReference type="InterPro" id="IPR003542">
    <property type="entry name" value="Enbac_synth_compD-like"/>
</dbReference>
<dbReference type="GO" id="GO:0008897">
    <property type="term" value="F:holo-[acyl-carrier-protein] synthase activity"/>
    <property type="evidence" value="ECO:0007669"/>
    <property type="project" value="InterPro"/>
</dbReference>
<evidence type="ECO:0000256" key="3">
    <source>
        <dbReference type="PIRSR" id="PIRSR603542-2"/>
    </source>
</evidence>
<dbReference type="GO" id="GO:0005886">
    <property type="term" value="C:plasma membrane"/>
    <property type="evidence" value="ECO:0007669"/>
    <property type="project" value="TreeGrafter"/>
</dbReference>
<keyword evidence="1 6" id="KW-0808">Transferase</keyword>
<dbReference type="RefSeq" id="WP_069783840.1">
    <property type="nucleotide sequence ID" value="NZ_CP017248.1"/>
</dbReference>
<evidence type="ECO:0000259" key="4">
    <source>
        <dbReference type="Pfam" id="PF01648"/>
    </source>
</evidence>
<dbReference type="InterPro" id="IPR008278">
    <property type="entry name" value="4-PPantetheinyl_Trfase_dom"/>
</dbReference>
<dbReference type="AlphaFoldDB" id="A0A1D7YP56"/>
<proteinExistence type="predicted"/>
<accession>A0A1D7YP56</accession>
<feature type="binding site" evidence="2">
    <location>
        <position position="39"/>
    </location>
    <ligand>
        <name>CoA</name>
        <dbReference type="ChEBI" id="CHEBI:57287"/>
    </ligand>
</feature>
<dbReference type="InterPro" id="IPR037143">
    <property type="entry name" value="4-PPantetheinyl_Trfase_dom_sf"/>
</dbReference>
<dbReference type="Pfam" id="PF01648">
    <property type="entry name" value="ACPS"/>
    <property type="match status" value="1"/>
</dbReference>
<dbReference type="PANTHER" id="PTHR38096">
    <property type="entry name" value="ENTEROBACTIN SYNTHASE COMPONENT D"/>
    <property type="match status" value="1"/>
</dbReference>
<dbReference type="GO" id="GO:0009239">
    <property type="term" value="P:enterobactin biosynthetic process"/>
    <property type="evidence" value="ECO:0007669"/>
    <property type="project" value="InterPro"/>
</dbReference>
<feature type="binding site" evidence="2">
    <location>
        <position position="47"/>
    </location>
    <ligand>
        <name>CoA</name>
        <dbReference type="ChEBI" id="CHEBI:57287"/>
    </ligand>
</feature>
<evidence type="ECO:0000256" key="2">
    <source>
        <dbReference type="PIRSR" id="PIRSR603542-1"/>
    </source>
</evidence>
<feature type="binding site" evidence="2">
    <location>
        <position position="164"/>
    </location>
    <ligand>
        <name>CoA</name>
        <dbReference type="ChEBI" id="CHEBI:57287"/>
    </ligand>
</feature>
<comment type="cofactor">
    <cofactor evidence="3">
        <name>Mg(2+)</name>
        <dbReference type="ChEBI" id="CHEBI:18420"/>
    </cofactor>
</comment>
<dbReference type="PANTHER" id="PTHR38096:SF1">
    <property type="entry name" value="ENTEROBACTIN SYNTHASE COMPONENT D"/>
    <property type="match status" value="1"/>
</dbReference>
<organism evidence="6 7">
    <name type="scientific">Streptomyces fodineus</name>
    <dbReference type="NCBI Taxonomy" id="1904616"/>
    <lineage>
        <taxon>Bacteria</taxon>
        <taxon>Bacillati</taxon>
        <taxon>Actinomycetota</taxon>
        <taxon>Actinomycetes</taxon>
        <taxon>Kitasatosporales</taxon>
        <taxon>Streptomycetaceae</taxon>
        <taxon>Streptomyces</taxon>
    </lineage>
</organism>
<keyword evidence="3" id="KW-0460">Magnesium</keyword>
<evidence type="ECO:0000259" key="5">
    <source>
        <dbReference type="Pfam" id="PF17837"/>
    </source>
</evidence>
<dbReference type="SUPFAM" id="SSF56214">
    <property type="entry name" value="4'-phosphopantetheinyl transferase"/>
    <property type="match status" value="1"/>
</dbReference>
<feature type="domain" description="4'-phosphopantetheinyl transferase N-terminal" evidence="5">
    <location>
        <begin position="28"/>
        <end position="93"/>
    </location>
</feature>